<keyword evidence="1" id="KW-0472">Membrane</keyword>
<gene>
    <name evidence="2" type="ORF">LS80_007460</name>
</gene>
<protein>
    <recommendedName>
        <fullName evidence="4">Glycosyltransferase RgtA/B/C/D-like domain-containing protein</fullName>
    </recommendedName>
</protein>
<feature type="transmembrane region" description="Helical" evidence="1">
    <location>
        <begin position="152"/>
        <end position="170"/>
    </location>
</feature>
<dbReference type="AlphaFoldDB" id="A0A4U8TB02"/>
<evidence type="ECO:0000313" key="3">
    <source>
        <dbReference type="Proteomes" id="UP000029861"/>
    </source>
</evidence>
<feature type="transmembrane region" description="Helical" evidence="1">
    <location>
        <begin position="376"/>
        <end position="394"/>
    </location>
</feature>
<name>A0A4U8TB02_9HELI</name>
<comment type="caution">
    <text evidence="2">The sequence shown here is derived from an EMBL/GenBank/DDBJ whole genome shotgun (WGS) entry which is preliminary data.</text>
</comment>
<reference evidence="2 3" key="1">
    <citation type="journal article" date="2014" name="Genome Announc.">
        <title>Draft genome sequences of eight enterohepatic helicobacter species isolated from both laboratory and wild rodents.</title>
        <authorList>
            <person name="Sheh A."/>
            <person name="Shen Z."/>
            <person name="Fox J.G."/>
        </authorList>
    </citation>
    <scope>NUCLEOTIDE SEQUENCE [LARGE SCALE GENOMIC DNA]</scope>
    <source>
        <strain evidence="2 3">ATCC 49310</strain>
    </source>
</reference>
<proteinExistence type="predicted"/>
<evidence type="ECO:0008006" key="4">
    <source>
        <dbReference type="Google" id="ProtNLM"/>
    </source>
</evidence>
<feature type="transmembrane region" description="Helical" evidence="1">
    <location>
        <begin position="127"/>
        <end position="146"/>
    </location>
</feature>
<feature type="transmembrane region" description="Helical" evidence="1">
    <location>
        <begin position="96"/>
        <end position="115"/>
    </location>
</feature>
<dbReference type="EMBL" id="JRPK02000025">
    <property type="protein sequence ID" value="TLD97076.1"/>
    <property type="molecule type" value="Genomic_DNA"/>
</dbReference>
<feature type="transmembrane region" description="Helical" evidence="1">
    <location>
        <begin position="231"/>
        <end position="248"/>
    </location>
</feature>
<sequence>MYFLEQKKDAHVDEILSIILAEYNQYGWGKRFEENKVLSSDFTKQAILWNDSSIKGAFKDIYNLWKNNRDDPHTNLYYSLLRLWHIGHTDTNLQHIFYRGVGLNLVFFLIGFYCAYHLSIKILPNEWLTLFFLSLAFLNPASISNTLFMRPYALQEMLFLAFCLGFICIVEKLKQNYYKYNHWRYCGIFGFLSALLLSSGYFAVPFVLLVFLCAILWEIKYFKREQKWRMFFPFSLVFSVIFCFILYPKYSRGFRGSRGIEARETLNFTYLKENILSNTESFFSILSLNLSWVVLGVILVGLFLAFINRQRLRCNKELFVIFLGICAFIWMYAIIYVAPYKTLRYIMSIFPIFLLLTPFAIYMISICMKSYCANTILRRIIIILLCISCIYTILPKDGSKIEFINHHIVESQPLRDDKQMVVIMLQAMYLYANILPYLDKDMIFLDHCENLPNVILKYKHIEFITDSNLCKLDEYKVKEYWKAGGLQSIIINQR</sequence>
<feature type="transmembrane region" description="Helical" evidence="1">
    <location>
        <begin position="282"/>
        <end position="306"/>
    </location>
</feature>
<evidence type="ECO:0000313" key="2">
    <source>
        <dbReference type="EMBL" id="TLD97076.1"/>
    </source>
</evidence>
<keyword evidence="1" id="KW-0812">Transmembrane</keyword>
<feature type="transmembrane region" description="Helical" evidence="1">
    <location>
        <begin position="318"/>
        <end position="339"/>
    </location>
</feature>
<keyword evidence="1" id="KW-1133">Transmembrane helix</keyword>
<dbReference type="Proteomes" id="UP000029861">
    <property type="component" value="Unassembled WGS sequence"/>
</dbReference>
<organism evidence="2 3">
    <name type="scientific">Helicobacter trogontum</name>
    <dbReference type="NCBI Taxonomy" id="50960"/>
    <lineage>
        <taxon>Bacteria</taxon>
        <taxon>Pseudomonadati</taxon>
        <taxon>Campylobacterota</taxon>
        <taxon>Epsilonproteobacteria</taxon>
        <taxon>Campylobacterales</taxon>
        <taxon>Helicobacteraceae</taxon>
        <taxon>Helicobacter</taxon>
    </lineage>
</organism>
<feature type="transmembrane region" description="Helical" evidence="1">
    <location>
        <begin position="345"/>
        <end position="364"/>
    </location>
</feature>
<accession>A0A4U8TB02</accession>
<evidence type="ECO:0000256" key="1">
    <source>
        <dbReference type="SAM" id="Phobius"/>
    </source>
</evidence>